<feature type="region of interest" description="Disordered" evidence="1">
    <location>
        <begin position="1"/>
        <end position="29"/>
    </location>
</feature>
<sequence length="170" mass="18879">MPVKGHSTHPKGPTPTWQQKPPDLAENDLSGLHQKPQEFAIGLIWTIRGGTDQCYHMLSTCYMPGSGSRVRGYQDGFHKAQSEGTDLSKVTKLLTVVHEKAGSGHRNKGGSLQNTGAQDENIEVLFLLTQHPGSQNARKQNSQALETVQWFLHTPDLLQSMEKVPLWRES</sequence>
<accession>A0AAD4UC31</accession>
<dbReference type="AlphaFoldDB" id="A0AAD4UC31"/>
<reference evidence="2" key="1">
    <citation type="submission" date="2022-03" db="EMBL/GenBank/DDBJ databases">
        <title>Genomic analyses of argali, domestic sheep and their hybrids provide insights into chromosomal evolution, heterosis and genetic basis of agronomic traits.</title>
        <authorList>
            <person name="Li M."/>
        </authorList>
    </citation>
    <scope>NUCLEOTIDE SEQUENCE</scope>
    <source>
        <strain evidence="2">CAU-MHL-2022a</strain>
        <tissue evidence="2">Skin</tissue>
    </source>
</reference>
<evidence type="ECO:0000256" key="1">
    <source>
        <dbReference type="SAM" id="MobiDB-lite"/>
    </source>
</evidence>
<organism evidence="2 3">
    <name type="scientific">Ovis ammon polii</name>
    <dbReference type="NCBI Taxonomy" id="230172"/>
    <lineage>
        <taxon>Eukaryota</taxon>
        <taxon>Metazoa</taxon>
        <taxon>Chordata</taxon>
        <taxon>Craniata</taxon>
        <taxon>Vertebrata</taxon>
        <taxon>Euteleostomi</taxon>
        <taxon>Mammalia</taxon>
        <taxon>Eutheria</taxon>
        <taxon>Laurasiatheria</taxon>
        <taxon>Artiodactyla</taxon>
        <taxon>Ruminantia</taxon>
        <taxon>Pecora</taxon>
        <taxon>Bovidae</taxon>
        <taxon>Caprinae</taxon>
        <taxon>Ovis</taxon>
    </lineage>
</organism>
<dbReference type="EMBL" id="JAKZEL010000004">
    <property type="protein sequence ID" value="KAI4544428.1"/>
    <property type="molecule type" value="Genomic_DNA"/>
</dbReference>
<proteinExistence type="predicted"/>
<gene>
    <name evidence="2" type="ORF">MG293_004694</name>
</gene>
<name>A0AAD4UC31_OVIAM</name>
<keyword evidence="3" id="KW-1185">Reference proteome</keyword>
<dbReference type="Proteomes" id="UP001214576">
    <property type="component" value="Unassembled WGS sequence"/>
</dbReference>
<evidence type="ECO:0000313" key="3">
    <source>
        <dbReference type="Proteomes" id="UP001214576"/>
    </source>
</evidence>
<protein>
    <submittedName>
        <fullName evidence="2">Uncharacterized protein</fullName>
    </submittedName>
</protein>
<comment type="caution">
    <text evidence="2">The sequence shown here is derived from an EMBL/GenBank/DDBJ whole genome shotgun (WGS) entry which is preliminary data.</text>
</comment>
<evidence type="ECO:0000313" key="2">
    <source>
        <dbReference type="EMBL" id="KAI4544428.1"/>
    </source>
</evidence>